<comment type="caution">
    <text evidence="8">The sequence shown here is derived from an EMBL/GenBank/DDBJ whole genome shotgun (WGS) entry which is preliminary data.</text>
</comment>
<evidence type="ECO:0000256" key="1">
    <source>
        <dbReference type="ARBA" id="ARBA00000966"/>
    </source>
</evidence>
<dbReference type="InterPro" id="IPR013783">
    <property type="entry name" value="Ig-like_fold"/>
</dbReference>
<dbReference type="SUPFAM" id="SSF49313">
    <property type="entry name" value="Cadherin-like"/>
    <property type="match status" value="1"/>
</dbReference>
<name>A0A5B1LJR0_9ACTN</name>
<evidence type="ECO:0000259" key="7">
    <source>
        <dbReference type="Pfam" id="PF00150"/>
    </source>
</evidence>
<accession>A0A5B1LJR0</accession>
<evidence type="ECO:0000313" key="9">
    <source>
        <dbReference type="Proteomes" id="UP000325003"/>
    </source>
</evidence>
<comment type="catalytic activity">
    <reaction evidence="1">
        <text>Endohydrolysis of (1-&gt;4)-beta-D-glucosidic linkages in cellulose, lichenin and cereal beta-D-glucans.</text>
        <dbReference type="EC" id="3.2.1.4"/>
    </reaction>
</comment>
<keyword evidence="4 5" id="KW-0326">Glycosidase</keyword>
<dbReference type="GO" id="GO:0009251">
    <property type="term" value="P:glucan catabolic process"/>
    <property type="evidence" value="ECO:0007669"/>
    <property type="project" value="TreeGrafter"/>
</dbReference>
<evidence type="ECO:0000313" key="8">
    <source>
        <dbReference type="EMBL" id="KAA1420912.1"/>
    </source>
</evidence>
<evidence type="ECO:0000256" key="6">
    <source>
        <dbReference type="SAM" id="MobiDB-lite"/>
    </source>
</evidence>
<dbReference type="InterPro" id="IPR015919">
    <property type="entry name" value="Cadherin-like_sf"/>
</dbReference>
<comment type="similarity">
    <text evidence="5">Belongs to the glycosyl hydrolase 5 (cellulase A) family.</text>
</comment>
<sequence>MPTRGRSGCGSTRPDPRGVSRRTVPTRGAARRGTFDPGARGRFWFTRAWGAVMSGQLAKKSLVRITAIALAVATLTAAGPGHDAAADPAPGSSVVNGLHVSGAYLLDGNSLAVQLRGADLMSSEYACSGGWGFVAGLDDAASRENVLDAMETWGINSVRVPLNSDCWFGTKPQLAGNPWVGAPYRTEMTTWINQITSRGMVAIADLHWAAPDGHLATGQSSMADADTSVQFWSELALEFGGDSNVVFDLFNEPYLNREFEEGASAPGSDITDIDSAWDCWANGCTATWYDASQSPTNQTYEVAGMQDLIDAVRNEGATNVLLISGLQYSQYFDRLSGSTLPVTDWMDNIAISFHAYPGNTCGLDDNPCRSDLVNVSTFHPLIVGEYGRSDCKTTGIDNFLDWADVYGISYLGWQWLPLDGVPCNNGGKYTLTDDAQTGAPSKTGLAVKNHYLERSWQDTTTQITTAFLPTGLAGTKYRTDLTAAGGTPKYKWSFAGGTLPPGLKLQSKGRLSGTLANPGSWVFYLQVTDNSTPVKFTDTQVFVFDVDPMFITTTSLFEGYVGQKYTTKLTAQGGKSARKWTVLTGALPAGLKLSSSGTLSGRPTTIGVHHFTVRLTDGTKPTANTATQDLEITINP</sequence>
<dbReference type="EMBL" id="VUJV01000001">
    <property type="protein sequence ID" value="KAA1420912.1"/>
    <property type="molecule type" value="Genomic_DNA"/>
</dbReference>
<evidence type="ECO:0000256" key="4">
    <source>
        <dbReference type="ARBA" id="ARBA00023295"/>
    </source>
</evidence>
<evidence type="ECO:0000256" key="2">
    <source>
        <dbReference type="ARBA" id="ARBA00012601"/>
    </source>
</evidence>
<dbReference type="AlphaFoldDB" id="A0A5B1LJR0"/>
<dbReference type="InterPro" id="IPR018087">
    <property type="entry name" value="Glyco_hydro_5_CS"/>
</dbReference>
<dbReference type="Gene3D" id="3.20.20.80">
    <property type="entry name" value="Glycosidases"/>
    <property type="match status" value="1"/>
</dbReference>
<dbReference type="InterPro" id="IPR017853">
    <property type="entry name" value="GH"/>
</dbReference>
<dbReference type="PROSITE" id="PS00659">
    <property type="entry name" value="GLYCOSYL_HYDROL_F5"/>
    <property type="match status" value="1"/>
</dbReference>
<reference evidence="8 9" key="1">
    <citation type="submission" date="2019-09" db="EMBL/GenBank/DDBJ databases">
        <title>Nocardioides panacisoli sp. nov., isolated from the soil of a ginseng field.</title>
        <authorList>
            <person name="Cho C."/>
        </authorList>
    </citation>
    <scope>NUCLEOTIDE SEQUENCE [LARGE SCALE GENOMIC DNA]</scope>
    <source>
        <strain evidence="8 9">BN130099</strain>
    </source>
</reference>
<gene>
    <name evidence="8" type="ORF">F0U44_00765</name>
</gene>
<dbReference type="Pfam" id="PF05345">
    <property type="entry name" value="He_PIG"/>
    <property type="match status" value="2"/>
</dbReference>
<dbReference type="PANTHER" id="PTHR34142">
    <property type="entry name" value="ENDO-BETA-1,4-GLUCANASE A"/>
    <property type="match status" value="1"/>
</dbReference>
<dbReference type="GO" id="GO:0016020">
    <property type="term" value="C:membrane"/>
    <property type="evidence" value="ECO:0007669"/>
    <property type="project" value="InterPro"/>
</dbReference>
<dbReference type="Proteomes" id="UP000325003">
    <property type="component" value="Unassembled WGS sequence"/>
</dbReference>
<dbReference type="GO" id="GO:0008810">
    <property type="term" value="F:cellulase activity"/>
    <property type="evidence" value="ECO:0007669"/>
    <property type="project" value="UniProtKB-EC"/>
</dbReference>
<keyword evidence="3 5" id="KW-0378">Hydrolase</keyword>
<protein>
    <recommendedName>
        <fullName evidence="2">cellulase</fullName>
        <ecNumber evidence="2">3.2.1.4</ecNumber>
    </recommendedName>
</protein>
<evidence type="ECO:0000256" key="5">
    <source>
        <dbReference type="RuleBase" id="RU361153"/>
    </source>
</evidence>
<dbReference type="GO" id="GO:0005509">
    <property type="term" value="F:calcium ion binding"/>
    <property type="evidence" value="ECO:0007669"/>
    <property type="project" value="InterPro"/>
</dbReference>
<evidence type="ECO:0000256" key="3">
    <source>
        <dbReference type="ARBA" id="ARBA00022801"/>
    </source>
</evidence>
<keyword evidence="9" id="KW-1185">Reference proteome</keyword>
<reference evidence="8 9" key="2">
    <citation type="submission" date="2019-09" db="EMBL/GenBank/DDBJ databases">
        <authorList>
            <person name="Jin C."/>
        </authorList>
    </citation>
    <scope>NUCLEOTIDE SEQUENCE [LARGE SCALE GENOMIC DNA]</scope>
    <source>
        <strain evidence="8 9">BN130099</strain>
    </source>
</reference>
<organism evidence="8 9">
    <name type="scientific">Nocardioides humilatus</name>
    <dbReference type="NCBI Taxonomy" id="2607660"/>
    <lineage>
        <taxon>Bacteria</taxon>
        <taxon>Bacillati</taxon>
        <taxon>Actinomycetota</taxon>
        <taxon>Actinomycetes</taxon>
        <taxon>Propionibacteriales</taxon>
        <taxon>Nocardioidaceae</taxon>
        <taxon>Nocardioides</taxon>
    </lineage>
</organism>
<feature type="domain" description="Glycoside hydrolase family 5" evidence="7">
    <location>
        <begin position="142"/>
        <end position="415"/>
    </location>
</feature>
<dbReference type="PANTHER" id="PTHR34142:SF1">
    <property type="entry name" value="GLYCOSIDE HYDROLASE FAMILY 5 DOMAIN-CONTAINING PROTEIN"/>
    <property type="match status" value="1"/>
</dbReference>
<dbReference type="Gene3D" id="2.60.40.10">
    <property type="entry name" value="Immunoglobulins"/>
    <property type="match status" value="2"/>
</dbReference>
<dbReference type="InterPro" id="IPR001547">
    <property type="entry name" value="Glyco_hydro_5"/>
</dbReference>
<proteinExistence type="inferred from homology"/>
<dbReference type="SUPFAM" id="SSF51445">
    <property type="entry name" value="(Trans)glycosidases"/>
    <property type="match status" value="1"/>
</dbReference>
<dbReference type="EC" id="3.2.1.4" evidence="2"/>
<dbReference type="Pfam" id="PF00150">
    <property type="entry name" value="Cellulase"/>
    <property type="match status" value="1"/>
</dbReference>
<feature type="region of interest" description="Disordered" evidence="6">
    <location>
        <begin position="1"/>
        <end position="33"/>
    </location>
</feature>